<dbReference type="PROSITE" id="PS00530">
    <property type="entry name" value="RNASE_T2_1"/>
    <property type="match status" value="1"/>
</dbReference>
<proteinExistence type="inferred from homology"/>
<protein>
    <submittedName>
        <fullName evidence="3">Ribonuclease T</fullName>
    </submittedName>
</protein>
<evidence type="ECO:0000313" key="3">
    <source>
        <dbReference type="EMBL" id="MBM3223769.1"/>
    </source>
</evidence>
<dbReference type="Gene3D" id="3.90.730.10">
    <property type="entry name" value="Ribonuclease T2-like"/>
    <property type="match status" value="1"/>
</dbReference>
<dbReference type="InterPro" id="IPR036430">
    <property type="entry name" value="RNase_T2-like_sf"/>
</dbReference>
<dbReference type="InterPro" id="IPR018188">
    <property type="entry name" value="RNase_T2_His_AS_1"/>
</dbReference>
<dbReference type="InterPro" id="IPR001568">
    <property type="entry name" value="RNase_T2-like"/>
</dbReference>
<evidence type="ECO:0000256" key="1">
    <source>
        <dbReference type="ARBA" id="ARBA00007469"/>
    </source>
</evidence>
<dbReference type="SUPFAM" id="SSF55895">
    <property type="entry name" value="Ribonuclease Rh-like"/>
    <property type="match status" value="1"/>
</dbReference>
<gene>
    <name evidence="3" type="ORF">FJZ47_08225</name>
</gene>
<dbReference type="InterPro" id="IPR033130">
    <property type="entry name" value="RNase_T2_His_AS_2"/>
</dbReference>
<reference evidence="3" key="1">
    <citation type="submission" date="2019-03" db="EMBL/GenBank/DDBJ databases">
        <title>Lake Tanganyika Metagenome-Assembled Genomes (MAGs).</title>
        <authorList>
            <person name="Tran P."/>
        </authorList>
    </citation>
    <scope>NUCLEOTIDE SEQUENCE</scope>
    <source>
        <strain evidence="3">K_DeepCast_65m_m2_066</strain>
    </source>
</reference>
<evidence type="ECO:0000256" key="2">
    <source>
        <dbReference type="RuleBase" id="RU004328"/>
    </source>
</evidence>
<dbReference type="AlphaFoldDB" id="A0A938B293"/>
<dbReference type="GO" id="GO:0006401">
    <property type="term" value="P:RNA catabolic process"/>
    <property type="evidence" value="ECO:0007669"/>
    <property type="project" value="UniProtKB-ARBA"/>
</dbReference>
<dbReference type="PANTHER" id="PTHR11240">
    <property type="entry name" value="RIBONUCLEASE T2"/>
    <property type="match status" value="1"/>
</dbReference>
<sequence>MSHPNPRAFDASHFTLHGLWPEGVEYCGVTHDLKQHDRDKRWGALPEPLLTHATQQALQRVMPGMQSDLHRHEWIKHGTCDGRGSEAYFATSIALLDQINTSAVREFFVQRIGQRATLDAIRSAFVQAFGPEARNTVGLACGNGLIEELRITLRAPIPAGASLSTLFDTTHTAGAAGCTQGRIDAVGF</sequence>
<dbReference type="EMBL" id="VGLS01000195">
    <property type="protein sequence ID" value="MBM3223769.1"/>
    <property type="molecule type" value="Genomic_DNA"/>
</dbReference>
<organism evidence="3 4">
    <name type="scientific">Tectimicrobiota bacterium</name>
    <dbReference type="NCBI Taxonomy" id="2528274"/>
    <lineage>
        <taxon>Bacteria</taxon>
        <taxon>Pseudomonadati</taxon>
        <taxon>Nitrospinota/Tectimicrobiota group</taxon>
        <taxon>Candidatus Tectimicrobiota</taxon>
    </lineage>
</organism>
<dbReference type="Pfam" id="PF00445">
    <property type="entry name" value="Ribonuclease_T2"/>
    <property type="match status" value="1"/>
</dbReference>
<dbReference type="GO" id="GO:0033897">
    <property type="term" value="F:ribonuclease T2 activity"/>
    <property type="evidence" value="ECO:0007669"/>
    <property type="project" value="InterPro"/>
</dbReference>
<evidence type="ECO:0000313" key="4">
    <source>
        <dbReference type="Proteomes" id="UP000712673"/>
    </source>
</evidence>
<dbReference type="PROSITE" id="PS00531">
    <property type="entry name" value="RNASE_T2_2"/>
    <property type="match status" value="1"/>
</dbReference>
<comment type="caution">
    <text evidence="3">The sequence shown here is derived from an EMBL/GenBank/DDBJ whole genome shotgun (WGS) entry which is preliminary data.</text>
</comment>
<dbReference type="GO" id="GO:0003723">
    <property type="term" value="F:RNA binding"/>
    <property type="evidence" value="ECO:0007669"/>
    <property type="project" value="InterPro"/>
</dbReference>
<comment type="similarity">
    <text evidence="1 2">Belongs to the RNase T2 family.</text>
</comment>
<dbReference type="PANTHER" id="PTHR11240:SF22">
    <property type="entry name" value="RIBONUCLEASE T2"/>
    <property type="match status" value="1"/>
</dbReference>
<accession>A0A938B293</accession>
<dbReference type="Proteomes" id="UP000712673">
    <property type="component" value="Unassembled WGS sequence"/>
</dbReference>
<name>A0A938B293_UNCTE</name>